<dbReference type="Proteomes" id="UP001159100">
    <property type="component" value="Unassembled WGS sequence"/>
</dbReference>
<keyword evidence="2" id="KW-1185">Reference proteome</keyword>
<dbReference type="Gene3D" id="1.10.287.950">
    <property type="entry name" value="Methyl-accepting chemotaxis protein"/>
    <property type="match status" value="1"/>
</dbReference>
<dbReference type="SUPFAM" id="SSF58104">
    <property type="entry name" value="Methyl-accepting chemotaxis protein (MCP) signaling domain"/>
    <property type="match status" value="1"/>
</dbReference>
<organism evidence="1 2">
    <name type="scientific">Pseudomonas fungipugnans</name>
    <dbReference type="NCBI Taxonomy" id="3024217"/>
    <lineage>
        <taxon>Bacteria</taxon>
        <taxon>Pseudomonadati</taxon>
        <taxon>Pseudomonadota</taxon>
        <taxon>Gammaproteobacteria</taxon>
        <taxon>Pseudomonadales</taxon>
        <taxon>Pseudomonadaceae</taxon>
        <taxon>Pseudomonas</taxon>
    </lineage>
</organism>
<name>A0ABT6QMC3_9PSED</name>
<evidence type="ECO:0000313" key="2">
    <source>
        <dbReference type="Proteomes" id="UP001159100"/>
    </source>
</evidence>
<protein>
    <recommendedName>
        <fullName evidence="3">Methyl-accepting chemotaxis protein</fullName>
    </recommendedName>
</protein>
<sequence>MRNGSSLALDSMQASASHAANTLVLAERAGEAREVDRNLLNIRDLSVRSAAGADQTSASSHELSKLANALQGMVQRFQV</sequence>
<dbReference type="RefSeq" id="WP_282315707.1">
    <property type="nucleotide sequence ID" value="NZ_JARBWL010000001.1"/>
</dbReference>
<accession>A0ABT6QMC3</accession>
<comment type="caution">
    <text evidence="1">The sequence shown here is derived from an EMBL/GenBank/DDBJ whole genome shotgun (WGS) entry which is preliminary data.</text>
</comment>
<evidence type="ECO:0008006" key="3">
    <source>
        <dbReference type="Google" id="ProtNLM"/>
    </source>
</evidence>
<reference evidence="1 2" key="1">
    <citation type="submission" date="2023-02" db="EMBL/GenBank/DDBJ databases">
        <title>Pseudomonas chrutzelriedensis sp. nov., a potently antifungal strain isolated from moss.</title>
        <authorList>
            <person name="Schnyder A."/>
            <person name="Kalawong R."/>
            <person name="Eberl L."/>
            <person name="Agnoli K."/>
        </authorList>
    </citation>
    <scope>NUCLEOTIDE SEQUENCE [LARGE SCALE GENOMIC DNA]</scope>
    <source>
        <strain evidence="1 2">681</strain>
    </source>
</reference>
<dbReference type="EMBL" id="JARBWL010000001">
    <property type="protein sequence ID" value="MDI2592046.1"/>
    <property type="molecule type" value="Genomic_DNA"/>
</dbReference>
<proteinExistence type="predicted"/>
<gene>
    <name evidence="1" type="ORF">POF45_11500</name>
</gene>
<evidence type="ECO:0000313" key="1">
    <source>
        <dbReference type="EMBL" id="MDI2592046.1"/>
    </source>
</evidence>